<sequence length="707" mass="77962">MLYACCPGRRRFRPLFRRVSPAAAVGLGLLCGLLLLYLIFAYATRPFQVITVDQRQLFEKTALGLPTLYEFYTSGGVTEGLEAENRQFTLNGRPLSLFSGALHYFRVPPALWRDRLRRMRAAGLVAVETYVPWNLHNPAPGVYDFGDGGTAWSPFLDIVGFLRAAQEEDLVALVRPGPYICAEWEFGGLPSWLLRDPNMRVRTSYEPYKEAVRAYFERLLPLLAPLHFTRGGPVVGLQIENEYGSLGVDDKPYLEFIKGLMQSADLPGLFFTSDSPLASGDRGALPGVLQTANFQVDPEKQLNALERLQPGKPAMVMEYWTGWFDHWTEEHHTTTLEAFSDVLRRILEYPSGVNFYMFHGGTNWGFMNGANSDTSFPTYQPDITSYDYDAPLTEWGNYTPKYEAVKRLLAQHAAVELRTPSAPAAPARGLPAGAAAPLAARLPLGALAAAVPPALRASHAQPLPMELLPANGGAGQSYGFLLYRRAAGGEPVPDGATLTVRGRVRDLAVVLLDGQRVSAPLTSLQDLRGFGYWEKENASLQLRTPGAAPAQSLELLVENWGRVNFGSPDDFHQRKGLLGSVELDGATVAGWDHLSLQFDPAFLAGLSEWQPVALDSPDGVLATPTLFRVEVSIDEPVDTWIDVRGWSKGIVFVNGFALGRYLHLGPSHTLYWPAPLQRKGLNEVLVFELFQIPSDTTLRFSDAPDLD</sequence>
<dbReference type="PANTHER" id="PTHR23421">
    <property type="entry name" value="BETA-GALACTOSIDASE RELATED"/>
    <property type="match status" value="1"/>
</dbReference>
<dbReference type="SUPFAM" id="SSF49785">
    <property type="entry name" value="Galactose-binding domain-like"/>
    <property type="match status" value="1"/>
</dbReference>
<dbReference type="InterPro" id="IPR017853">
    <property type="entry name" value="GH"/>
</dbReference>
<dbReference type="GO" id="GO:0005975">
    <property type="term" value="P:carbohydrate metabolic process"/>
    <property type="evidence" value="ECO:0007669"/>
    <property type="project" value="InterPro"/>
</dbReference>
<comment type="catalytic activity">
    <reaction evidence="5">
        <text>Hydrolysis of terminal non-reducing beta-D-galactose residues in beta-D-galactosides.</text>
        <dbReference type="EC" id="3.2.1.23"/>
    </reaction>
</comment>
<feature type="domain" description="Beta-galactosidase 1-like first all-beta" evidence="9">
    <location>
        <begin position="475"/>
        <end position="596"/>
    </location>
</feature>
<dbReference type="Pfam" id="PF21317">
    <property type="entry name" value="BetaGal_ABD_1"/>
    <property type="match status" value="1"/>
</dbReference>
<feature type="domain" description="Beta-galactosidase galactose-binding" evidence="10">
    <location>
        <begin position="624"/>
        <end position="682"/>
    </location>
</feature>
<feature type="transmembrane region" description="Helical" evidence="7">
    <location>
        <begin position="21"/>
        <end position="43"/>
    </location>
</feature>
<evidence type="ECO:0000256" key="2">
    <source>
        <dbReference type="ARBA" id="ARBA00022801"/>
    </source>
</evidence>
<keyword evidence="7" id="KW-0472">Membrane</keyword>
<protein>
    <recommendedName>
        <fullName evidence="5">Beta-galactosidase</fullName>
        <ecNumber evidence="5">3.2.1.23</ecNumber>
    </recommendedName>
</protein>
<dbReference type="InterPro" id="IPR031330">
    <property type="entry name" value="Gly_Hdrlase_35_cat"/>
</dbReference>
<evidence type="ECO:0000259" key="8">
    <source>
        <dbReference type="Pfam" id="PF01301"/>
    </source>
</evidence>
<comment type="similarity">
    <text evidence="1 6">Belongs to the glycosyl hydrolase 35 family.</text>
</comment>
<organism evidence="11 12">
    <name type="scientific">Gryllus longicercus</name>
    <dbReference type="NCBI Taxonomy" id="2509291"/>
    <lineage>
        <taxon>Eukaryota</taxon>
        <taxon>Metazoa</taxon>
        <taxon>Ecdysozoa</taxon>
        <taxon>Arthropoda</taxon>
        <taxon>Hexapoda</taxon>
        <taxon>Insecta</taxon>
        <taxon>Pterygota</taxon>
        <taxon>Neoptera</taxon>
        <taxon>Polyneoptera</taxon>
        <taxon>Orthoptera</taxon>
        <taxon>Ensifera</taxon>
        <taxon>Gryllidea</taxon>
        <taxon>Grylloidea</taxon>
        <taxon>Gryllidae</taxon>
        <taxon>Gryllinae</taxon>
        <taxon>Gryllus</taxon>
    </lineage>
</organism>
<accession>A0AAN9W3N5</accession>
<evidence type="ECO:0000256" key="6">
    <source>
        <dbReference type="RuleBase" id="RU003679"/>
    </source>
</evidence>
<gene>
    <name evidence="11" type="ORF">R5R35_006400</name>
</gene>
<dbReference type="Pfam" id="PF21467">
    <property type="entry name" value="BetaGal_gal-bd"/>
    <property type="match status" value="1"/>
</dbReference>
<dbReference type="EC" id="3.2.1.23" evidence="5"/>
<dbReference type="EMBL" id="JAZDUA010000016">
    <property type="protein sequence ID" value="KAK7873185.1"/>
    <property type="molecule type" value="Genomic_DNA"/>
</dbReference>
<dbReference type="InterPro" id="IPR048913">
    <property type="entry name" value="BetaGal_gal-bd"/>
</dbReference>
<evidence type="ECO:0000313" key="11">
    <source>
        <dbReference type="EMBL" id="KAK7873185.1"/>
    </source>
</evidence>
<dbReference type="InterPro" id="IPR008979">
    <property type="entry name" value="Galactose-bd-like_sf"/>
</dbReference>
<feature type="domain" description="Glycoside hydrolase 35 catalytic" evidence="8">
    <location>
        <begin position="87"/>
        <end position="410"/>
    </location>
</feature>
<evidence type="ECO:0000256" key="4">
    <source>
        <dbReference type="PIRSR" id="PIRSR006336-1"/>
    </source>
</evidence>
<dbReference type="Gene3D" id="2.60.120.260">
    <property type="entry name" value="Galactose-binding domain-like"/>
    <property type="match status" value="3"/>
</dbReference>
<evidence type="ECO:0000256" key="3">
    <source>
        <dbReference type="ARBA" id="ARBA00023295"/>
    </source>
</evidence>
<dbReference type="SUPFAM" id="SSF51445">
    <property type="entry name" value="(Trans)glycosidases"/>
    <property type="match status" value="1"/>
</dbReference>
<dbReference type="PRINTS" id="PR00742">
    <property type="entry name" value="GLHYDRLASE35"/>
</dbReference>
<dbReference type="Pfam" id="PF01301">
    <property type="entry name" value="Glyco_hydro_35"/>
    <property type="match status" value="1"/>
</dbReference>
<feature type="active site" description="Proton donor" evidence="4">
    <location>
        <position position="242"/>
    </location>
</feature>
<evidence type="ECO:0000259" key="10">
    <source>
        <dbReference type="Pfam" id="PF21467"/>
    </source>
</evidence>
<dbReference type="InterPro" id="IPR019801">
    <property type="entry name" value="Glyco_hydro_35_CS"/>
</dbReference>
<dbReference type="GO" id="GO:0004565">
    <property type="term" value="F:beta-galactosidase activity"/>
    <property type="evidence" value="ECO:0007669"/>
    <property type="project" value="UniProtKB-EC"/>
</dbReference>
<evidence type="ECO:0000259" key="9">
    <source>
        <dbReference type="Pfam" id="PF21317"/>
    </source>
</evidence>
<dbReference type="InterPro" id="IPR048912">
    <property type="entry name" value="BetaGal1-like_ABD1"/>
</dbReference>
<dbReference type="FunFam" id="2.60.120.260:FF:000049">
    <property type="entry name" value="Beta-galactosidase"/>
    <property type="match status" value="1"/>
</dbReference>
<keyword evidence="7" id="KW-0812">Transmembrane</keyword>
<comment type="caution">
    <text evidence="11">The sequence shown here is derived from an EMBL/GenBank/DDBJ whole genome shotgun (WGS) entry which is preliminary data.</text>
</comment>
<dbReference type="PROSITE" id="PS01182">
    <property type="entry name" value="GLYCOSYL_HYDROL_F35"/>
    <property type="match status" value="1"/>
</dbReference>
<keyword evidence="12" id="KW-1185">Reference proteome</keyword>
<evidence type="ECO:0000256" key="1">
    <source>
        <dbReference type="ARBA" id="ARBA00009809"/>
    </source>
</evidence>
<keyword evidence="3 5" id="KW-0326">Glycosidase</keyword>
<keyword evidence="7" id="KW-1133">Transmembrane helix</keyword>
<proteinExistence type="inferred from homology"/>
<feature type="active site" description="Nucleophile" evidence="4">
    <location>
        <position position="318"/>
    </location>
</feature>
<dbReference type="Proteomes" id="UP001378592">
    <property type="component" value="Unassembled WGS sequence"/>
</dbReference>
<dbReference type="InterPro" id="IPR026283">
    <property type="entry name" value="B-gal_1-like"/>
</dbReference>
<name>A0AAN9W3N5_9ORTH</name>
<reference evidence="11 12" key="1">
    <citation type="submission" date="2024-03" db="EMBL/GenBank/DDBJ databases">
        <title>The genome assembly and annotation of the cricket Gryllus longicercus Weissman &amp; Gray.</title>
        <authorList>
            <person name="Szrajer S."/>
            <person name="Gray D."/>
            <person name="Ylla G."/>
        </authorList>
    </citation>
    <scope>NUCLEOTIDE SEQUENCE [LARGE SCALE GENOMIC DNA]</scope>
    <source>
        <strain evidence="11">DAG 2021-001</strain>
        <tissue evidence="11">Whole body minus gut</tissue>
    </source>
</reference>
<dbReference type="InterPro" id="IPR001944">
    <property type="entry name" value="Glycoside_Hdrlase_35"/>
</dbReference>
<keyword evidence="2 5" id="KW-0378">Hydrolase</keyword>
<dbReference type="Gene3D" id="3.20.20.80">
    <property type="entry name" value="Glycosidases"/>
    <property type="match status" value="1"/>
</dbReference>
<evidence type="ECO:0000256" key="5">
    <source>
        <dbReference type="RuleBase" id="RU000675"/>
    </source>
</evidence>
<dbReference type="AlphaFoldDB" id="A0AAN9W3N5"/>
<evidence type="ECO:0000313" key="12">
    <source>
        <dbReference type="Proteomes" id="UP001378592"/>
    </source>
</evidence>
<dbReference type="PIRSF" id="PIRSF006336">
    <property type="entry name" value="B-gal"/>
    <property type="match status" value="1"/>
</dbReference>
<evidence type="ECO:0000256" key="7">
    <source>
        <dbReference type="SAM" id="Phobius"/>
    </source>
</evidence>